<accession>A0ABS6PDU2</accession>
<dbReference type="InterPro" id="IPR050345">
    <property type="entry name" value="Aliph_Amidase/BUP"/>
</dbReference>
<sequence length="252" mass="25722">MSDLTIAAAQSVSVNGDLGANIARHCGFIRQAAEQGVELLVFPELSLTGYEGALAAGLAIDPQDAVLQPLRDLAREMKVTAAVGMPIRLQPHGPVLIGALVMGADGSLGVYSKQHLHTGEDRYFAPGQGGSALTIGGETVALAVCADFTHASHAAAARRLGAQCYAAGVLISEKGYGPDSTLLQGYAREHGMTVLMANHGGETGGWQSAGRSAIWAADGALVVAAPGAGDCLVVARRRAGAWQGQVTAVSEV</sequence>
<dbReference type="Pfam" id="PF00795">
    <property type="entry name" value="CN_hydrolase"/>
    <property type="match status" value="1"/>
</dbReference>
<dbReference type="Proteomes" id="UP000765224">
    <property type="component" value="Unassembled WGS sequence"/>
</dbReference>
<feature type="domain" description="CN hydrolase" evidence="1">
    <location>
        <begin position="4"/>
        <end position="239"/>
    </location>
</feature>
<proteinExistence type="predicted"/>
<dbReference type="PANTHER" id="PTHR43674">
    <property type="entry name" value="NITRILASE C965.09-RELATED"/>
    <property type="match status" value="1"/>
</dbReference>
<protein>
    <submittedName>
        <fullName evidence="2">Carbon-nitrogen hydrolase family protein</fullName>
    </submittedName>
</protein>
<organism evidence="2 3">
    <name type="scientific">Pseudomonas ekonensis</name>
    <dbReference type="NCBI Taxonomy" id="2842353"/>
    <lineage>
        <taxon>Bacteria</taxon>
        <taxon>Pseudomonadati</taxon>
        <taxon>Pseudomonadota</taxon>
        <taxon>Gammaproteobacteria</taxon>
        <taxon>Pseudomonadales</taxon>
        <taxon>Pseudomonadaceae</taxon>
        <taxon>Pseudomonas</taxon>
    </lineage>
</organism>
<comment type="caution">
    <text evidence="2">The sequence shown here is derived from an EMBL/GenBank/DDBJ whole genome shotgun (WGS) entry which is preliminary data.</text>
</comment>
<evidence type="ECO:0000259" key="1">
    <source>
        <dbReference type="PROSITE" id="PS50263"/>
    </source>
</evidence>
<dbReference type="PANTHER" id="PTHR43674:SF2">
    <property type="entry name" value="BETA-UREIDOPROPIONASE"/>
    <property type="match status" value="1"/>
</dbReference>
<keyword evidence="3" id="KW-1185">Reference proteome</keyword>
<dbReference type="EMBL" id="JAHSTS010000001">
    <property type="protein sequence ID" value="MBV4458641.1"/>
    <property type="molecule type" value="Genomic_DNA"/>
</dbReference>
<keyword evidence="2" id="KW-0378">Hydrolase</keyword>
<gene>
    <name evidence="2" type="ORF">KVG96_11830</name>
</gene>
<dbReference type="InterPro" id="IPR003010">
    <property type="entry name" value="C-N_Hydrolase"/>
</dbReference>
<evidence type="ECO:0000313" key="3">
    <source>
        <dbReference type="Proteomes" id="UP000765224"/>
    </source>
</evidence>
<reference evidence="2 3" key="1">
    <citation type="submission" date="2021-06" db="EMBL/GenBank/DDBJ databases">
        <title>Updating the genus Pseudomonas: Description of 43 new species and partition of the Pseudomonas putida group.</title>
        <authorList>
            <person name="Girard L."/>
            <person name="Lood C."/>
            <person name="Vandamme P."/>
            <person name="Rokni-Zadeh H."/>
            <person name="Van Noort V."/>
            <person name="Hofte M."/>
            <person name="Lavigne R."/>
            <person name="De Mot R."/>
        </authorList>
    </citation>
    <scope>NUCLEOTIDE SEQUENCE [LARGE SCALE GENOMIC DNA]</scope>
    <source>
        <strain evidence="2 3">COR58</strain>
    </source>
</reference>
<evidence type="ECO:0000313" key="2">
    <source>
        <dbReference type="EMBL" id="MBV4458641.1"/>
    </source>
</evidence>
<dbReference type="GO" id="GO:0016787">
    <property type="term" value="F:hydrolase activity"/>
    <property type="evidence" value="ECO:0007669"/>
    <property type="project" value="UniProtKB-KW"/>
</dbReference>
<dbReference type="CDD" id="cd07197">
    <property type="entry name" value="nitrilase"/>
    <property type="match status" value="1"/>
</dbReference>
<dbReference type="RefSeq" id="WP_217892228.1">
    <property type="nucleotide sequence ID" value="NZ_JAHSTS010000001.1"/>
</dbReference>
<dbReference type="PROSITE" id="PS50263">
    <property type="entry name" value="CN_HYDROLASE"/>
    <property type="match status" value="1"/>
</dbReference>
<name>A0ABS6PDU2_9PSED</name>